<evidence type="ECO:0000256" key="1">
    <source>
        <dbReference type="SAM" id="MobiDB-lite"/>
    </source>
</evidence>
<dbReference type="Pfam" id="PF26431">
    <property type="entry name" value="DUF8117"/>
    <property type="match status" value="1"/>
</dbReference>
<name>A0AAN9BAP6_9CAEN</name>
<reference evidence="3 4" key="1">
    <citation type="submission" date="2024-02" db="EMBL/GenBank/DDBJ databases">
        <title>Chromosome-scale genome assembly of the rough periwinkle Littorina saxatilis.</title>
        <authorList>
            <person name="De Jode A."/>
            <person name="Faria R."/>
            <person name="Formenti G."/>
            <person name="Sims Y."/>
            <person name="Smith T.P."/>
            <person name="Tracey A."/>
            <person name="Wood J.M.D."/>
            <person name="Zagrodzka Z.B."/>
            <person name="Johannesson K."/>
            <person name="Butlin R.K."/>
            <person name="Leder E.H."/>
        </authorList>
    </citation>
    <scope>NUCLEOTIDE SEQUENCE [LARGE SCALE GENOMIC DNA]</scope>
    <source>
        <strain evidence="3">Snail1</strain>
        <tissue evidence="3">Muscle</tissue>
    </source>
</reference>
<dbReference type="Gene3D" id="6.10.140.2220">
    <property type="match status" value="1"/>
</dbReference>
<feature type="compositionally biased region" description="Polar residues" evidence="1">
    <location>
        <begin position="386"/>
        <end position="424"/>
    </location>
</feature>
<dbReference type="GO" id="GO:0008270">
    <property type="term" value="F:zinc ion binding"/>
    <property type="evidence" value="ECO:0007669"/>
    <property type="project" value="UniProtKB-KW"/>
</dbReference>
<dbReference type="SUPFAM" id="SSF144232">
    <property type="entry name" value="HIT/MYND zinc finger-like"/>
    <property type="match status" value="1"/>
</dbReference>
<evidence type="ECO:0000259" key="2">
    <source>
        <dbReference type="Pfam" id="PF26431"/>
    </source>
</evidence>
<protein>
    <recommendedName>
        <fullName evidence="2">DUF8117 domain-containing protein</fullName>
    </recommendedName>
</protein>
<feature type="region of interest" description="Disordered" evidence="1">
    <location>
        <begin position="449"/>
        <end position="483"/>
    </location>
</feature>
<dbReference type="InterPro" id="IPR058430">
    <property type="entry name" value="DUF8117"/>
</dbReference>
<feature type="compositionally biased region" description="Polar residues" evidence="1">
    <location>
        <begin position="449"/>
        <end position="466"/>
    </location>
</feature>
<gene>
    <name evidence="3" type="ORF">V1264_020157</name>
</gene>
<feature type="region of interest" description="Disordered" evidence="1">
    <location>
        <begin position="761"/>
        <end position="834"/>
    </location>
</feature>
<feature type="region of interest" description="Disordered" evidence="1">
    <location>
        <begin position="384"/>
        <end position="424"/>
    </location>
</feature>
<feature type="compositionally biased region" description="Basic and acidic residues" evidence="1">
    <location>
        <begin position="467"/>
        <end position="478"/>
    </location>
</feature>
<keyword evidence="4" id="KW-1185">Reference proteome</keyword>
<evidence type="ECO:0000313" key="4">
    <source>
        <dbReference type="Proteomes" id="UP001374579"/>
    </source>
</evidence>
<feature type="compositionally biased region" description="Polar residues" evidence="1">
    <location>
        <begin position="779"/>
        <end position="789"/>
    </location>
</feature>
<dbReference type="EMBL" id="JBAMIC010000010">
    <property type="protein sequence ID" value="KAK7101833.1"/>
    <property type="molecule type" value="Genomic_DNA"/>
</dbReference>
<feature type="compositionally biased region" description="Low complexity" evidence="1">
    <location>
        <begin position="868"/>
        <end position="879"/>
    </location>
</feature>
<feature type="region of interest" description="Disordered" evidence="1">
    <location>
        <begin position="855"/>
        <end position="885"/>
    </location>
</feature>
<comment type="caution">
    <text evidence="3">The sequence shown here is derived from an EMBL/GenBank/DDBJ whole genome shotgun (WGS) entry which is preliminary data.</text>
</comment>
<dbReference type="Proteomes" id="UP001374579">
    <property type="component" value="Unassembled WGS sequence"/>
</dbReference>
<feature type="domain" description="DUF8117" evidence="2">
    <location>
        <begin position="42"/>
        <end position="173"/>
    </location>
</feature>
<proteinExistence type="predicted"/>
<accession>A0AAN9BAP6</accession>
<evidence type="ECO:0000313" key="3">
    <source>
        <dbReference type="EMBL" id="KAK7101833.1"/>
    </source>
</evidence>
<sequence>MRKIRLSDTDAALFDEEMLPQDYEFLARHKDTFCRMWMEQGRTFWRRYLEVFRSYIVRYSLLGDLPCDIVHLEHALEHAFKLIEKNFVEGKANQAKAFLYQIADLGRNRHKFGYLDSKSVSKDPFYTKDTRDLFRDFFGQAKEKSSYIRVYLLTPVYMRFGGSIVRSLVNWKDADEIDPSDESYYTPPLPIEYKKPTPAEADCTSVLCPVHLTDCDTKFYQVALSAPHAPIALEFWTLGDPRFEVPENPLYDPTACRKTDWREGLTMEKFSEWYCWCIFSDIITKPENQCADCRARRKAKKRRQKKKKKNPASLADFGYDDESIMADSGASWDGLGGGSGVKALTASGSGDGHHKDCPHADPCSKFALLDTTIAVDVSDRFKKKSQCTQTNPGVDSSQQTSDAALTSATQTMAEKSTKNLLSEKNSVTGNKLGATKHCCSCGSGLPDLNNSGSSVDPSPRTSINSKLSKESEKGRNRSAESQTCAAHLKQNGPSSTLPMAERVKQVKACFPVFSPDCEKKSYTQELLVPIRRGDDVNAYFDVHHRTNVEPWASEVDVVLSRVANAVDGSKVESPDTSTHELGRIAHPELTSKYLSETVDGFPRRWLCAESDNWCAVEIDYSFEEKEQPTYFILKVSSSPDAPPNLNLVKDVLIKLLWYIVRRKKRPSAGWVMKEGDVFPFCMTLSTCIERLVGLSVLITARECPSKDTSTQSSCKCSKGKVASDPLEKFSVKANIVNTIAAGMGAGGVVLETCPKVVIKKHVQGKRTHKDEPDKPDTASVKNSAAQFNNDKPLTDKTKPKPMNGAIPKSATTSKKDNPKPGSASATAKKHSESQVALVQPVLNGVRSVVAVENGVEQGKKKKKKSKNTTAVVPAAPTTPSQQFPLSRTTADNLALSNAKTQEELAQIIARMASEGKVDHLSQTCISSTGAATGPPTRVCGPLPIMGGGDASQPRTGERLKSRCAYCGVIEPALRTYKKCLRCKEEVVPNARYYCGRPCQMKDWKIRHNLEHQQQMFL</sequence>
<organism evidence="3 4">
    <name type="scientific">Littorina saxatilis</name>
    <dbReference type="NCBI Taxonomy" id="31220"/>
    <lineage>
        <taxon>Eukaryota</taxon>
        <taxon>Metazoa</taxon>
        <taxon>Spiralia</taxon>
        <taxon>Lophotrochozoa</taxon>
        <taxon>Mollusca</taxon>
        <taxon>Gastropoda</taxon>
        <taxon>Caenogastropoda</taxon>
        <taxon>Littorinimorpha</taxon>
        <taxon>Littorinoidea</taxon>
        <taxon>Littorinidae</taxon>
        <taxon>Littorina</taxon>
    </lineage>
</organism>
<dbReference type="AlphaFoldDB" id="A0AAN9BAP6"/>